<accession>E9G8P0</accession>
<dbReference type="HOGENOM" id="CLU_1162176_0_0_1"/>
<keyword evidence="2" id="KW-1185">Reference proteome</keyword>
<name>E9G8P0_DAPPU</name>
<dbReference type="KEGG" id="dpx:DAPPUDRAFT_239223"/>
<dbReference type="EMBL" id="GL732535">
    <property type="protein sequence ID" value="EFX84006.1"/>
    <property type="molecule type" value="Genomic_DNA"/>
</dbReference>
<dbReference type="Proteomes" id="UP000000305">
    <property type="component" value="Unassembled WGS sequence"/>
</dbReference>
<gene>
    <name evidence="1" type="ORF">DAPPUDRAFT_239223</name>
</gene>
<protein>
    <submittedName>
        <fullName evidence="1">Uncharacterized protein</fullName>
    </submittedName>
</protein>
<sequence length="239" mass="26673">MAAIASLVLCEQLGRLYSHLGAVEDSMDYLIDHSPKKCYQPEWFASARWSRGMILAARGPGSNPGRAHLSSSVQHCRRAGQFACPSRLKVAGNITPNPSNVNLKKERPVCISFIFEGHGDHYFAIIINYGVMLLLGVESLIVGSTTGVPMSPGPVKLWRRADVGCCPEILHTEALEYYTTIYAAARCITKEPEYYITHPQQRLICMSFTLEGRGDHYENLSMRWCKLTLAPCCCLVLYR</sequence>
<evidence type="ECO:0000313" key="1">
    <source>
        <dbReference type="EMBL" id="EFX84006.1"/>
    </source>
</evidence>
<proteinExistence type="predicted"/>
<dbReference type="PhylomeDB" id="E9G8P0"/>
<organism evidence="1 2">
    <name type="scientific">Daphnia pulex</name>
    <name type="common">Water flea</name>
    <dbReference type="NCBI Taxonomy" id="6669"/>
    <lineage>
        <taxon>Eukaryota</taxon>
        <taxon>Metazoa</taxon>
        <taxon>Ecdysozoa</taxon>
        <taxon>Arthropoda</taxon>
        <taxon>Crustacea</taxon>
        <taxon>Branchiopoda</taxon>
        <taxon>Diplostraca</taxon>
        <taxon>Cladocera</taxon>
        <taxon>Anomopoda</taxon>
        <taxon>Daphniidae</taxon>
        <taxon>Daphnia</taxon>
    </lineage>
</organism>
<dbReference type="AlphaFoldDB" id="E9G8P0"/>
<evidence type="ECO:0000313" key="2">
    <source>
        <dbReference type="Proteomes" id="UP000000305"/>
    </source>
</evidence>
<reference evidence="1 2" key="1">
    <citation type="journal article" date="2011" name="Science">
        <title>The ecoresponsive genome of Daphnia pulex.</title>
        <authorList>
            <person name="Colbourne J.K."/>
            <person name="Pfrender M.E."/>
            <person name="Gilbert D."/>
            <person name="Thomas W.K."/>
            <person name="Tucker A."/>
            <person name="Oakley T.H."/>
            <person name="Tokishita S."/>
            <person name="Aerts A."/>
            <person name="Arnold G.J."/>
            <person name="Basu M.K."/>
            <person name="Bauer D.J."/>
            <person name="Caceres C.E."/>
            <person name="Carmel L."/>
            <person name="Casola C."/>
            <person name="Choi J.H."/>
            <person name="Detter J.C."/>
            <person name="Dong Q."/>
            <person name="Dusheyko S."/>
            <person name="Eads B.D."/>
            <person name="Frohlich T."/>
            <person name="Geiler-Samerotte K.A."/>
            <person name="Gerlach D."/>
            <person name="Hatcher P."/>
            <person name="Jogdeo S."/>
            <person name="Krijgsveld J."/>
            <person name="Kriventseva E.V."/>
            <person name="Kultz D."/>
            <person name="Laforsch C."/>
            <person name="Lindquist E."/>
            <person name="Lopez J."/>
            <person name="Manak J.R."/>
            <person name="Muller J."/>
            <person name="Pangilinan J."/>
            <person name="Patwardhan R.P."/>
            <person name="Pitluck S."/>
            <person name="Pritham E.J."/>
            <person name="Rechtsteiner A."/>
            <person name="Rho M."/>
            <person name="Rogozin I.B."/>
            <person name="Sakarya O."/>
            <person name="Salamov A."/>
            <person name="Schaack S."/>
            <person name="Shapiro H."/>
            <person name="Shiga Y."/>
            <person name="Skalitzky C."/>
            <person name="Smith Z."/>
            <person name="Souvorov A."/>
            <person name="Sung W."/>
            <person name="Tang Z."/>
            <person name="Tsuchiya D."/>
            <person name="Tu H."/>
            <person name="Vos H."/>
            <person name="Wang M."/>
            <person name="Wolf Y.I."/>
            <person name="Yamagata H."/>
            <person name="Yamada T."/>
            <person name="Ye Y."/>
            <person name="Shaw J.R."/>
            <person name="Andrews J."/>
            <person name="Crease T.J."/>
            <person name="Tang H."/>
            <person name="Lucas S.M."/>
            <person name="Robertson H.M."/>
            <person name="Bork P."/>
            <person name="Koonin E.V."/>
            <person name="Zdobnov E.M."/>
            <person name="Grigoriev I.V."/>
            <person name="Lynch M."/>
            <person name="Boore J.L."/>
        </authorList>
    </citation>
    <scope>NUCLEOTIDE SEQUENCE [LARGE SCALE GENOMIC DNA]</scope>
</reference>
<dbReference type="InParanoid" id="E9G8P0"/>